<dbReference type="Proteomes" id="UP000654345">
    <property type="component" value="Unassembled WGS sequence"/>
</dbReference>
<accession>A0ABQ3V6R6</accession>
<dbReference type="InterPro" id="IPR036388">
    <property type="entry name" value="WH-like_DNA-bd_sf"/>
</dbReference>
<dbReference type="EMBL" id="BNJG01000007">
    <property type="protein sequence ID" value="GHO60941.1"/>
    <property type="molecule type" value="Genomic_DNA"/>
</dbReference>
<comment type="caution">
    <text evidence="1">The sequence shown here is derived from an EMBL/GenBank/DDBJ whole genome shotgun (WGS) entry which is preliminary data.</text>
</comment>
<protein>
    <recommendedName>
        <fullName evidence="3">HTH IS21-type domain-containing protein</fullName>
    </recommendedName>
</protein>
<name>A0ABQ3V6R6_9CHLR</name>
<organism evidence="1 2">
    <name type="scientific">Ktedonobacter robiniae</name>
    <dbReference type="NCBI Taxonomy" id="2778365"/>
    <lineage>
        <taxon>Bacteria</taxon>
        <taxon>Bacillati</taxon>
        <taxon>Chloroflexota</taxon>
        <taxon>Ktedonobacteria</taxon>
        <taxon>Ktedonobacterales</taxon>
        <taxon>Ktedonobacteraceae</taxon>
        <taxon>Ktedonobacter</taxon>
    </lineage>
</organism>
<dbReference type="Pfam" id="PF13384">
    <property type="entry name" value="HTH_23"/>
    <property type="match status" value="1"/>
</dbReference>
<proteinExistence type="predicted"/>
<gene>
    <name evidence="1" type="ORF">KSB_94160</name>
</gene>
<dbReference type="Gene3D" id="1.10.10.10">
    <property type="entry name" value="Winged helix-like DNA-binding domain superfamily/Winged helix DNA-binding domain"/>
    <property type="match status" value="1"/>
</dbReference>
<reference evidence="1 2" key="1">
    <citation type="journal article" date="2021" name="Int. J. Syst. Evol. Microbiol.">
        <title>Reticulibacter mediterranei gen. nov., sp. nov., within the new family Reticulibacteraceae fam. nov., and Ktedonospora formicarum gen. nov., sp. nov., Ktedonobacter robiniae sp. nov., Dictyobacter formicarum sp. nov. and Dictyobacter arantiisoli sp. nov., belonging to the class Ktedonobacteria.</title>
        <authorList>
            <person name="Yabe S."/>
            <person name="Zheng Y."/>
            <person name="Wang C.M."/>
            <person name="Sakai Y."/>
            <person name="Abe K."/>
            <person name="Yokota A."/>
            <person name="Donadio S."/>
            <person name="Cavaletti L."/>
            <person name="Monciardini P."/>
        </authorList>
    </citation>
    <scope>NUCLEOTIDE SEQUENCE [LARGE SCALE GENOMIC DNA]</scope>
    <source>
        <strain evidence="1 2">SOSP1-30</strain>
    </source>
</reference>
<keyword evidence="2" id="KW-1185">Reference proteome</keyword>
<evidence type="ECO:0000313" key="1">
    <source>
        <dbReference type="EMBL" id="GHO60941.1"/>
    </source>
</evidence>
<evidence type="ECO:0000313" key="2">
    <source>
        <dbReference type="Proteomes" id="UP000654345"/>
    </source>
</evidence>
<sequence length="61" mass="6762">MVTLYKQGMSILGIADQLRMSRSTVRNFVSAGAFPERATALRTKSLLDPYTPYLISPSNIL</sequence>
<evidence type="ECO:0008006" key="3">
    <source>
        <dbReference type="Google" id="ProtNLM"/>
    </source>
</evidence>